<evidence type="ECO:0000313" key="3">
    <source>
        <dbReference type="Proteomes" id="UP001330184"/>
    </source>
</evidence>
<evidence type="ECO:0000259" key="1">
    <source>
        <dbReference type="Pfam" id="PF18863"/>
    </source>
</evidence>
<organism evidence="2 3">
    <name type="scientific">Flagellimonas marinaquae</name>
    <dbReference type="NCBI Taxonomy" id="254955"/>
    <lineage>
        <taxon>Bacteria</taxon>
        <taxon>Pseudomonadati</taxon>
        <taxon>Bacteroidota</taxon>
        <taxon>Flavobacteriia</taxon>
        <taxon>Flavobacteriales</taxon>
        <taxon>Flavobacteriaceae</taxon>
        <taxon>Flagellimonas</taxon>
    </lineage>
</organism>
<reference evidence="2 3" key="1">
    <citation type="submission" date="2023-01" db="EMBL/GenBank/DDBJ databases">
        <title>Complete genome sequence of Muricauda aquimarina strain IFOP_LL357.</title>
        <authorList>
            <person name="Gajardo G."/>
            <person name="Ueki S."/>
            <person name="Maruyama F."/>
        </authorList>
    </citation>
    <scope>NUCLEOTIDE SEQUENCE [LARGE SCALE GENOMIC DNA]</scope>
    <source>
        <strain evidence="2 3">IFOP_LL357</strain>
    </source>
</reference>
<dbReference type="Pfam" id="PF18863">
    <property type="entry name" value="AbiJ_NTD4"/>
    <property type="match status" value="1"/>
</dbReference>
<proteinExistence type="predicted"/>
<dbReference type="Proteomes" id="UP001330184">
    <property type="component" value="Chromosome"/>
</dbReference>
<protein>
    <recommendedName>
        <fullName evidence="1">HEPN AbiJ-N-terminal domain-containing protein</fullName>
    </recommendedName>
</protein>
<sequence length="281" mass="32552">MDFAHRYGYRKVRDALQLESIDDKLKIKLWNLIDRYFISNLNKRYHKSRSKVDAICKHIWTEYLDRDVDTFLPFFNRLGPNFFQDVKSIFNAMEWYDVYVFLENLAKLDDPANGFYLGEFTYLVNEILEREQSGYRFVENQILKITSEEEVSSIENAIESDNTGLVSNHLETALSLLSNKEKPDYRNSMKESILAIEAMCSVIVGNPKATLGEALKVLENKHNLHPALKSSFGSLYGYTSDADGIRHKLKDGDQEVEYADALYMLVSCSAFINYLQSKYHN</sequence>
<dbReference type="InterPro" id="IPR049503">
    <property type="entry name" value="AbiJ_NTD4"/>
</dbReference>
<accession>A0AA48H9C2</accession>
<dbReference type="RefSeq" id="WP_338198039.1">
    <property type="nucleotide sequence ID" value="NZ_AP027268.1"/>
</dbReference>
<dbReference type="AlphaFoldDB" id="A0AA48H9C2"/>
<gene>
    <name evidence="2" type="ORF">MACH07_15710</name>
</gene>
<keyword evidence="3" id="KW-1185">Reference proteome</keyword>
<evidence type="ECO:0000313" key="2">
    <source>
        <dbReference type="EMBL" id="BDW92739.1"/>
    </source>
</evidence>
<feature type="domain" description="HEPN AbiJ-N-terminal" evidence="1">
    <location>
        <begin position="1"/>
        <end position="160"/>
    </location>
</feature>
<name>A0AA48H9C2_9FLAO</name>
<dbReference type="EMBL" id="AP027268">
    <property type="protein sequence ID" value="BDW92739.1"/>
    <property type="molecule type" value="Genomic_DNA"/>
</dbReference>